<protein>
    <submittedName>
        <fullName evidence="3">Acyltransferase</fullName>
    </submittedName>
</protein>
<accession>A0ABS0SA30</accession>
<feature type="transmembrane region" description="Helical" evidence="1">
    <location>
        <begin position="299"/>
        <end position="319"/>
    </location>
</feature>
<dbReference type="PANTHER" id="PTHR23028:SF53">
    <property type="entry name" value="ACYL_TRANSF_3 DOMAIN-CONTAINING PROTEIN"/>
    <property type="match status" value="1"/>
</dbReference>
<feature type="transmembrane region" description="Helical" evidence="1">
    <location>
        <begin position="157"/>
        <end position="173"/>
    </location>
</feature>
<dbReference type="GO" id="GO:0016746">
    <property type="term" value="F:acyltransferase activity"/>
    <property type="evidence" value="ECO:0007669"/>
    <property type="project" value="UniProtKB-KW"/>
</dbReference>
<keyword evidence="3" id="KW-0808">Transferase</keyword>
<reference evidence="3 4" key="1">
    <citation type="submission" date="2020-10" db="EMBL/GenBank/DDBJ databases">
        <title>Aquamicrobium zhengzhouensis sp. nov., a exopolysaccharide producing bacterium isolated from farmland soil.</title>
        <authorList>
            <person name="Wang X."/>
        </authorList>
    </citation>
    <scope>NUCLEOTIDE SEQUENCE [LARGE SCALE GENOMIC DNA]</scope>
    <source>
        <strain evidence="4">cd-1</strain>
    </source>
</reference>
<dbReference type="Pfam" id="PF01757">
    <property type="entry name" value="Acyl_transf_3"/>
    <property type="match status" value="1"/>
</dbReference>
<keyword evidence="4" id="KW-1185">Reference proteome</keyword>
<dbReference type="PANTHER" id="PTHR23028">
    <property type="entry name" value="ACETYLTRANSFERASE"/>
    <property type="match status" value="1"/>
</dbReference>
<dbReference type="InterPro" id="IPR002656">
    <property type="entry name" value="Acyl_transf_3_dom"/>
</dbReference>
<evidence type="ECO:0000313" key="4">
    <source>
        <dbReference type="Proteomes" id="UP000601789"/>
    </source>
</evidence>
<feature type="transmembrane region" description="Helical" evidence="1">
    <location>
        <begin position="275"/>
        <end position="293"/>
    </location>
</feature>
<name>A0ABS0SA30_9HYPH</name>
<keyword evidence="1" id="KW-0812">Transmembrane</keyword>
<keyword evidence="1" id="KW-1133">Transmembrane helix</keyword>
<feature type="transmembrane region" description="Helical" evidence="1">
    <location>
        <begin position="67"/>
        <end position="89"/>
    </location>
</feature>
<feature type="transmembrane region" description="Helical" evidence="1">
    <location>
        <begin position="193"/>
        <end position="211"/>
    </location>
</feature>
<dbReference type="InterPro" id="IPR050879">
    <property type="entry name" value="Acyltransferase_3"/>
</dbReference>
<proteinExistence type="predicted"/>
<keyword evidence="1" id="KW-0472">Membrane</keyword>
<feature type="transmembrane region" description="Helical" evidence="1">
    <location>
        <begin position="242"/>
        <end position="263"/>
    </location>
</feature>
<dbReference type="EMBL" id="JADGMQ010000002">
    <property type="protein sequence ID" value="MBI1620101.1"/>
    <property type="molecule type" value="Genomic_DNA"/>
</dbReference>
<feature type="transmembrane region" description="Helical" evidence="1">
    <location>
        <begin position="35"/>
        <end position="55"/>
    </location>
</feature>
<feature type="domain" description="Acyltransferase 3" evidence="2">
    <location>
        <begin position="1"/>
        <end position="312"/>
    </location>
</feature>
<dbReference type="RefSeq" id="WP_198475083.1">
    <property type="nucleotide sequence ID" value="NZ_JADGMQ010000002.1"/>
</dbReference>
<evidence type="ECO:0000313" key="3">
    <source>
        <dbReference type="EMBL" id="MBI1620101.1"/>
    </source>
</evidence>
<gene>
    <name evidence="3" type="ORF">IOD40_05415</name>
</gene>
<keyword evidence="3" id="KW-0012">Acyltransferase</keyword>
<evidence type="ECO:0000259" key="2">
    <source>
        <dbReference type="Pfam" id="PF01757"/>
    </source>
</evidence>
<dbReference type="Proteomes" id="UP000601789">
    <property type="component" value="Unassembled WGS sequence"/>
</dbReference>
<comment type="caution">
    <text evidence="3">The sequence shown here is derived from an EMBL/GenBank/DDBJ whole genome shotgun (WGS) entry which is preliminary data.</text>
</comment>
<sequence>MRLLAACLVIYSHSFALLGAPEPIAYWLGGYDTGGGWAVSIFFVISGFLIARSCLQRPIFVYLLSRIMRIIPALAVLLVFDVLIIGPLFTDFSFSDYFRSQEALAHLMSVSVFQQHTGLPGVFGGGPVNGTIWTLPIEFACYLLLPILSLLFLLRRFFILAPLAALAVLYMMAKLSGLGWDNQGGLIFAGLPYYSTLKNALFFMVGCTMWVHRDDIPMSTPFAISAVLLLIIGPFTPWKIPAFYIGLSYLTIYVAVGLPWTISLQAWPGDLSYGIYLYGFPLQQALIFSSLGSVLTPDLLTAAALPLAFCAAYFSWHIVEKPALRLARQRPHRAGAPSLT</sequence>
<feature type="transmembrane region" description="Helical" evidence="1">
    <location>
        <begin position="218"/>
        <end position="236"/>
    </location>
</feature>
<evidence type="ECO:0000256" key="1">
    <source>
        <dbReference type="SAM" id="Phobius"/>
    </source>
</evidence>
<organism evidence="3 4">
    <name type="scientific">Aquamicrobium zhengzhouense</name>
    <dbReference type="NCBI Taxonomy" id="2781738"/>
    <lineage>
        <taxon>Bacteria</taxon>
        <taxon>Pseudomonadati</taxon>
        <taxon>Pseudomonadota</taxon>
        <taxon>Alphaproteobacteria</taxon>
        <taxon>Hyphomicrobiales</taxon>
        <taxon>Phyllobacteriaceae</taxon>
        <taxon>Aquamicrobium</taxon>
    </lineage>
</organism>
<feature type="transmembrane region" description="Helical" evidence="1">
    <location>
        <begin position="132"/>
        <end position="152"/>
    </location>
</feature>